<dbReference type="PROSITE" id="PS50191">
    <property type="entry name" value="CRAL_TRIO"/>
    <property type="match status" value="1"/>
</dbReference>
<evidence type="ECO:0000313" key="2">
    <source>
        <dbReference type="EMBL" id="KAL1502439.1"/>
    </source>
</evidence>
<gene>
    <name evidence="2" type="ORF">ABEB36_007580</name>
</gene>
<protein>
    <recommendedName>
        <fullName evidence="1">CRAL-TRIO domain-containing protein</fullName>
    </recommendedName>
</protein>
<feature type="domain" description="CRAL-TRIO" evidence="1">
    <location>
        <begin position="97"/>
        <end position="255"/>
    </location>
</feature>
<dbReference type="InterPro" id="IPR036865">
    <property type="entry name" value="CRAL-TRIO_dom_sf"/>
</dbReference>
<dbReference type="SMART" id="SM00516">
    <property type="entry name" value="SEC14"/>
    <property type="match status" value="1"/>
</dbReference>
<dbReference type="SUPFAM" id="SSF52087">
    <property type="entry name" value="CRAL/TRIO domain"/>
    <property type="match status" value="1"/>
</dbReference>
<proteinExistence type="predicted"/>
<dbReference type="Proteomes" id="UP001566132">
    <property type="component" value="Unassembled WGS sequence"/>
</dbReference>
<dbReference type="CDD" id="cd00170">
    <property type="entry name" value="SEC14"/>
    <property type="match status" value="1"/>
</dbReference>
<dbReference type="InterPro" id="IPR036273">
    <property type="entry name" value="CRAL/TRIO_N_dom_sf"/>
</dbReference>
<reference evidence="2 3" key="1">
    <citation type="submission" date="2024-05" db="EMBL/GenBank/DDBJ databases">
        <title>Genetic variation in Jamaican populations of the coffee berry borer (Hypothenemus hampei).</title>
        <authorList>
            <person name="Errbii M."/>
            <person name="Myrie A."/>
        </authorList>
    </citation>
    <scope>NUCLEOTIDE SEQUENCE [LARGE SCALE GENOMIC DNA]</scope>
    <source>
        <strain evidence="2">JA-Hopewell-2020-01-JO</strain>
        <tissue evidence="2">Whole body</tissue>
    </source>
</reference>
<accession>A0ABD1EXK2</accession>
<name>A0ABD1EXK2_HYPHA</name>
<dbReference type="AlphaFoldDB" id="A0ABD1EXK2"/>
<dbReference type="PANTHER" id="PTHR10174:SF222">
    <property type="entry name" value="GH10083P-RELATED"/>
    <property type="match status" value="1"/>
</dbReference>
<evidence type="ECO:0000259" key="1">
    <source>
        <dbReference type="PROSITE" id="PS50191"/>
    </source>
</evidence>
<dbReference type="InterPro" id="IPR001251">
    <property type="entry name" value="CRAL-TRIO_dom"/>
</dbReference>
<evidence type="ECO:0000313" key="3">
    <source>
        <dbReference type="Proteomes" id="UP001566132"/>
    </source>
</evidence>
<organism evidence="2 3">
    <name type="scientific">Hypothenemus hampei</name>
    <name type="common">Coffee berry borer</name>
    <dbReference type="NCBI Taxonomy" id="57062"/>
    <lineage>
        <taxon>Eukaryota</taxon>
        <taxon>Metazoa</taxon>
        <taxon>Ecdysozoa</taxon>
        <taxon>Arthropoda</taxon>
        <taxon>Hexapoda</taxon>
        <taxon>Insecta</taxon>
        <taxon>Pterygota</taxon>
        <taxon>Neoptera</taxon>
        <taxon>Endopterygota</taxon>
        <taxon>Coleoptera</taxon>
        <taxon>Polyphaga</taxon>
        <taxon>Cucujiformia</taxon>
        <taxon>Curculionidae</taxon>
        <taxon>Scolytinae</taxon>
        <taxon>Hypothenemus</taxon>
    </lineage>
</organism>
<dbReference type="Pfam" id="PF00650">
    <property type="entry name" value="CRAL_TRIO"/>
    <property type="match status" value="1"/>
</dbReference>
<keyword evidence="3" id="KW-1185">Reference proteome</keyword>
<sequence>MNTKNLLHTNREAVRILVLEKLGKSESDMEKDKVLLKKWIEFQKQLPEIPCDNFLEVFLIVNKFNLEKCKKKISNYYGIRHDMPELYIDKNPKLDHMQSIANVVYAIPLPKLTPSLSRVTVIKLKDIDPEKFNIENFIAHTYNVVEIRVREDMVLTDTVIYDMEGIQLGHLLKIRLAPMRKAVKVLEMVFSTRLEALHYINIPSSMQVLLNFVKAMLKEKMRKRIHVHKDWKQLHKHVPEEVLPEDYGGKCLTLNVLHGLWVEKFEECQELFDYIEKFARKEDKREGETIDSSINHDLKNICID</sequence>
<dbReference type="PRINTS" id="PR00180">
    <property type="entry name" value="CRETINALDHBP"/>
</dbReference>
<dbReference type="SUPFAM" id="SSF46938">
    <property type="entry name" value="CRAL/TRIO N-terminal domain"/>
    <property type="match status" value="1"/>
</dbReference>
<dbReference type="EMBL" id="JBDJPC010000005">
    <property type="protein sequence ID" value="KAL1502439.1"/>
    <property type="molecule type" value="Genomic_DNA"/>
</dbReference>
<comment type="caution">
    <text evidence="2">The sequence shown here is derived from an EMBL/GenBank/DDBJ whole genome shotgun (WGS) entry which is preliminary data.</text>
</comment>
<dbReference type="PANTHER" id="PTHR10174">
    <property type="entry name" value="ALPHA-TOCOPHEROL TRANSFER PROTEIN-RELATED"/>
    <property type="match status" value="1"/>
</dbReference>
<dbReference type="Gene3D" id="3.40.525.10">
    <property type="entry name" value="CRAL-TRIO lipid binding domain"/>
    <property type="match status" value="1"/>
</dbReference>